<evidence type="ECO:0000313" key="2">
    <source>
        <dbReference type="EMBL" id="AFZ20622.1"/>
    </source>
</evidence>
<organism evidence="2 3">
    <name type="scientific">Allocoleopsis franciscana PCC 7113</name>
    <dbReference type="NCBI Taxonomy" id="1173027"/>
    <lineage>
        <taxon>Bacteria</taxon>
        <taxon>Bacillati</taxon>
        <taxon>Cyanobacteriota</taxon>
        <taxon>Cyanophyceae</taxon>
        <taxon>Coleofasciculales</taxon>
        <taxon>Coleofasciculaceae</taxon>
        <taxon>Allocoleopsis</taxon>
        <taxon>Allocoleopsis franciscana</taxon>
    </lineage>
</organism>
<dbReference type="Proteomes" id="UP000010471">
    <property type="component" value="Chromosome"/>
</dbReference>
<dbReference type="KEGG" id="mic:Mic7113_4961"/>
<dbReference type="EMBL" id="CP003630">
    <property type="protein sequence ID" value="AFZ20622.1"/>
    <property type="molecule type" value="Genomic_DNA"/>
</dbReference>
<sequence length="68" mass="7517">MFEAKNIEDDNTNNLGESVPDPAALTREEVADLIRLAETHGISGTAQLQLILRVKNLKKQAYAKLPKN</sequence>
<dbReference type="STRING" id="1173027.Mic7113_4961"/>
<protein>
    <submittedName>
        <fullName evidence="2">Uncharacterized protein</fullName>
    </submittedName>
</protein>
<evidence type="ECO:0000256" key="1">
    <source>
        <dbReference type="SAM" id="MobiDB-lite"/>
    </source>
</evidence>
<name>K9WM80_9CYAN</name>
<feature type="region of interest" description="Disordered" evidence="1">
    <location>
        <begin position="1"/>
        <end position="22"/>
    </location>
</feature>
<gene>
    <name evidence="2" type="ORF">Mic7113_4961</name>
</gene>
<accession>K9WM80</accession>
<reference evidence="2 3" key="1">
    <citation type="submission" date="2012-06" db="EMBL/GenBank/DDBJ databases">
        <title>Finished chromosome of genome of Microcoleus sp. PCC 7113.</title>
        <authorList>
            <consortium name="US DOE Joint Genome Institute"/>
            <person name="Gugger M."/>
            <person name="Coursin T."/>
            <person name="Rippka R."/>
            <person name="Tandeau De Marsac N."/>
            <person name="Huntemann M."/>
            <person name="Wei C.-L."/>
            <person name="Han J."/>
            <person name="Detter J.C."/>
            <person name="Han C."/>
            <person name="Tapia R."/>
            <person name="Chen A."/>
            <person name="Kyrpides N."/>
            <person name="Mavromatis K."/>
            <person name="Markowitz V."/>
            <person name="Szeto E."/>
            <person name="Ivanova N."/>
            <person name="Pagani I."/>
            <person name="Pati A."/>
            <person name="Goodwin L."/>
            <person name="Nordberg H.P."/>
            <person name="Cantor M.N."/>
            <person name="Hua S.X."/>
            <person name="Woyke T."/>
            <person name="Kerfeld C.A."/>
        </authorList>
    </citation>
    <scope>NUCLEOTIDE SEQUENCE [LARGE SCALE GENOMIC DNA]</scope>
    <source>
        <strain evidence="2 3">PCC 7113</strain>
    </source>
</reference>
<proteinExistence type="predicted"/>
<dbReference type="HOGENOM" id="CLU_2789303_0_0_3"/>
<dbReference type="AlphaFoldDB" id="K9WM80"/>
<dbReference type="RefSeq" id="WP_015184757.1">
    <property type="nucleotide sequence ID" value="NC_019738.1"/>
</dbReference>
<evidence type="ECO:0000313" key="3">
    <source>
        <dbReference type="Proteomes" id="UP000010471"/>
    </source>
</evidence>
<keyword evidence="3" id="KW-1185">Reference proteome</keyword>